<sequence length="427" mass="45559">MGGHWLIALLALPGACQEPPSYEQKLEIARHRIAQLERVVERLRSELDGLRPPFAALWHARGVAARQATTCGTPAMRAVLDDLRGRRPGTHGEVWFPFEGGGFGNELNKYLAGCALAIALNRTARIVVGGAKTIGLFEPRLGDWRSDSAPSGENATTLDYRAAVACAPQACGARYVPLVLTKPKPQPPAENSTLARKVYAHIKARVASPPAWSDLLGCLTAEALRPSAPLADELRAYLDAARGRPLVGVHVRTTDRDMAIHMGHTGFLSRGQRLLGRLDYTGEVRRENGCVTDAAAYGRCVAGLAAKAGDATYFVAGDAPSAVDAVANAIARAAPNTTVVTTPGHPIHTGSVDHVQHANRTHYSGHAEGTLKALVDFMMLVASDVFLSNCPDGGSTFAWNVRTLRLGERAFYGRDARVCEGRVALGA</sequence>
<accession>A0A8J2WWZ1</accession>
<dbReference type="OrthoDB" id="10588279at2759"/>
<organism evidence="2 3">
    <name type="scientific">Pelagomonas calceolata</name>
    <dbReference type="NCBI Taxonomy" id="35677"/>
    <lineage>
        <taxon>Eukaryota</taxon>
        <taxon>Sar</taxon>
        <taxon>Stramenopiles</taxon>
        <taxon>Ochrophyta</taxon>
        <taxon>Pelagophyceae</taxon>
        <taxon>Pelagomonadales</taxon>
        <taxon>Pelagomonadaceae</taxon>
        <taxon>Pelagomonas</taxon>
    </lineage>
</organism>
<evidence type="ECO:0000313" key="2">
    <source>
        <dbReference type="EMBL" id="CAH0364796.1"/>
    </source>
</evidence>
<dbReference type="Proteomes" id="UP000789595">
    <property type="component" value="Unassembled WGS sequence"/>
</dbReference>
<evidence type="ECO:0000256" key="1">
    <source>
        <dbReference type="SAM" id="SignalP"/>
    </source>
</evidence>
<dbReference type="GO" id="GO:0006487">
    <property type="term" value="P:protein N-linked glycosylation"/>
    <property type="evidence" value="ECO:0007669"/>
    <property type="project" value="TreeGrafter"/>
</dbReference>
<keyword evidence="3" id="KW-1185">Reference proteome</keyword>
<dbReference type="PANTHER" id="PTHR13132">
    <property type="entry name" value="ALPHA- 1,6 -FUCOSYLTRANSFERASE"/>
    <property type="match status" value="1"/>
</dbReference>
<dbReference type="EMBL" id="CAKKNE010000001">
    <property type="protein sequence ID" value="CAH0364796.1"/>
    <property type="molecule type" value="Genomic_DNA"/>
</dbReference>
<name>A0A8J2WWZ1_9STRA</name>
<evidence type="ECO:0008006" key="4">
    <source>
        <dbReference type="Google" id="ProtNLM"/>
    </source>
</evidence>
<proteinExistence type="predicted"/>
<dbReference type="GO" id="GO:0046921">
    <property type="term" value="F:alpha-(1-&gt;6)-fucosyltransferase activity"/>
    <property type="evidence" value="ECO:0007669"/>
    <property type="project" value="TreeGrafter"/>
</dbReference>
<reference evidence="2" key="1">
    <citation type="submission" date="2021-11" db="EMBL/GenBank/DDBJ databases">
        <authorList>
            <consortium name="Genoscope - CEA"/>
            <person name="William W."/>
        </authorList>
    </citation>
    <scope>NUCLEOTIDE SEQUENCE</scope>
</reference>
<dbReference type="Gene3D" id="3.40.50.11350">
    <property type="match status" value="1"/>
</dbReference>
<feature type="chain" id="PRO_5035224614" description="GDP-fucose protein O-fucosyltransferase 1" evidence="1">
    <location>
        <begin position="18"/>
        <end position="427"/>
    </location>
</feature>
<comment type="caution">
    <text evidence="2">The sequence shown here is derived from an EMBL/GenBank/DDBJ whole genome shotgun (WGS) entry which is preliminary data.</text>
</comment>
<evidence type="ECO:0000313" key="3">
    <source>
        <dbReference type="Proteomes" id="UP000789595"/>
    </source>
</evidence>
<dbReference type="PANTHER" id="PTHR13132:SF29">
    <property type="entry name" value="ALPHA-(1,6)-FUCOSYLTRANSFERASE"/>
    <property type="match status" value="1"/>
</dbReference>
<dbReference type="AlphaFoldDB" id="A0A8J2WWZ1"/>
<keyword evidence="1" id="KW-0732">Signal</keyword>
<gene>
    <name evidence="2" type="ORF">PECAL_1P11760</name>
</gene>
<protein>
    <recommendedName>
        <fullName evidence="4">GDP-fucose protein O-fucosyltransferase 1</fullName>
    </recommendedName>
</protein>
<feature type="signal peptide" evidence="1">
    <location>
        <begin position="1"/>
        <end position="17"/>
    </location>
</feature>